<keyword evidence="1" id="KW-0808">Transferase</keyword>
<evidence type="ECO:0000256" key="2">
    <source>
        <dbReference type="ARBA" id="ARBA00023315"/>
    </source>
</evidence>
<dbReference type="InterPro" id="IPR000182">
    <property type="entry name" value="GNAT_dom"/>
</dbReference>
<dbReference type="RefSeq" id="WP_301637300.1">
    <property type="nucleotide sequence ID" value="NZ_JADYTN010000002.1"/>
</dbReference>
<sequence>MNNKTTIEIRPARIEQSAAIARLVMMAMTEECCLHFCGEGATIDDFLTMMTLLVEREDSQYSYCNTLVAMDGDSVVGALVCYDGGELRELRQQFVRYALEYLHRDHSNLDDETQAGELYIDSLAVDPVYRGRGIATHLLNASLERARQMGLPGVGLLVDKGNPNAERLYLSCGFRYVDDNQWGGHAMRHLVRPVE</sequence>
<dbReference type="EMBL" id="JADYTN010000002">
    <property type="protein sequence ID" value="MCF2562698.1"/>
    <property type="molecule type" value="Genomic_DNA"/>
</dbReference>
<gene>
    <name evidence="4" type="ORF">I6E12_01015</name>
</gene>
<dbReference type="SUPFAM" id="SSF55729">
    <property type="entry name" value="Acyl-CoA N-acyltransferases (Nat)"/>
    <property type="match status" value="1"/>
</dbReference>
<evidence type="ECO:0000313" key="4">
    <source>
        <dbReference type="EMBL" id="MCF2562698.1"/>
    </source>
</evidence>
<dbReference type="InterPro" id="IPR016181">
    <property type="entry name" value="Acyl_CoA_acyltransferase"/>
</dbReference>
<keyword evidence="2" id="KW-0012">Acyltransferase</keyword>
<evidence type="ECO:0000259" key="3">
    <source>
        <dbReference type="PROSITE" id="PS51186"/>
    </source>
</evidence>
<comment type="caution">
    <text evidence="4">The sequence shown here is derived from an EMBL/GenBank/DDBJ whole genome shotgun (WGS) entry which is preliminary data.</text>
</comment>
<proteinExistence type="predicted"/>
<dbReference type="PROSITE" id="PS51186">
    <property type="entry name" value="GNAT"/>
    <property type="match status" value="1"/>
</dbReference>
<dbReference type="Gene3D" id="3.40.630.30">
    <property type="match status" value="1"/>
</dbReference>
<evidence type="ECO:0000313" key="5">
    <source>
        <dbReference type="Proteomes" id="UP001200470"/>
    </source>
</evidence>
<organism evidence="4 5">
    <name type="scientific">Xylanibacter brevis</name>
    <dbReference type="NCBI Taxonomy" id="83231"/>
    <lineage>
        <taxon>Bacteria</taxon>
        <taxon>Pseudomonadati</taxon>
        <taxon>Bacteroidota</taxon>
        <taxon>Bacteroidia</taxon>
        <taxon>Bacteroidales</taxon>
        <taxon>Prevotellaceae</taxon>
        <taxon>Xylanibacter</taxon>
    </lineage>
</organism>
<dbReference type="CDD" id="cd04301">
    <property type="entry name" value="NAT_SF"/>
    <property type="match status" value="1"/>
</dbReference>
<dbReference type="Proteomes" id="UP001200470">
    <property type="component" value="Unassembled WGS sequence"/>
</dbReference>
<evidence type="ECO:0000256" key="1">
    <source>
        <dbReference type="ARBA" id="ARBA00022679"/>
    </source>
</evidence>
<name>A0ABS9CED7_9BACT</name>
<dbReference type="Pfam" id="PF00583">
    <property type="entry name" value="Acetyltransf_1"/>
    <property type="match status" value="1"/>
</dbReference>
<feature type="domain" description="N-acetyltransferase" evidence="3">
    <location>
        <begin position="7"/>
        <end position="192"/>
    </location>
</feature>
<keyword evidence="5" id="KW-1185">Reference proteome</keyword>
<accession>A0ABS9CED7</accession>
<protein>
    <submittedName>
        <fullName evidence="4">GNAT family N-acetyltransferase</fullName>
    </submittedName>
</protein>
<dbReference type="InterPro" id="IPR050680">
    <property type="entry name" value="YpeA/RimI_acetyltransf"/>
</dbReference>
<reference evidence="4 5" key="1">
    <citation type="submission" date="2020-12" db="EMBL/GenBank/DDBJ databases">
        <title>Whole genome sequences of gut porcine anaerobes.</title>
        <authorList>
            <person name="Kubasova T."/>
            <person name="Jahodarova E."/>
            <person name="Rychlik I."/>
        </authorList>
    </citation>
    <scope>NUCLEOTIDE SEQUENCE [LARGE SCALE GENOMIC DNA]</scope>
    <source>
        <strain evidence="4 5">An925</strain>
    </source>
</reference>
<dbReference type="PANTHER" id="PTHR43420">
    <property type="entry name" value="ACETYLTRANSFERASE"/>
    <property type="match status" value="1"/>
</dbReference>